<keyword evidence="1" id="KW-0479">Metal-binding</keyword>
<feature type="transmembrane region" description="Helical" evidence="3">
    <location>
        <begin position="430"/>
        <end position="453"/>
    </location>
</feature>
<reference evidence="5" key="1">
    <citation type="submission" date="2021-02" db="EMBL/GenBank/DDBJ databases">
        <authorList>
            <person name="Dougan E. K."/>
            <person name="Rhodes N."/>
            <person name="Thang M."/>
            <person name="Chan C."/>
        </authorList>
    </citation>
    <scope>NUCLEOTIDE SEQUENCE</scope>
</reference>
<accession>A0A813C9A0</accession>
<gene>
    <name evidence="5" type="ORF">SNEC2469_LOCUS33859</name>
</gene>
<dbReference type="SMART" id="SM00184">
    <property type="entry name" value="RING"/>
    <property type="match status" value="1"/>
</dbReference>
<feature type="transmembrane region" description="Helical" evidence="3">
    <location>
        <begin position="543"/>
        <end position="563"/>
    </location>
</feature>
<evidence type="ECO:0000256" key="2">
    <source>
        <dbReference type="SAM" id="MobiDB-lite"/>
    </source>
</evidence>
<feature type="transmembrane region" description="Helical" evidence="3">
    <location>
        <begin position="517"/>
        <end position="536"/>
    </location>
</feature>
<feature type="transmembrane region" description="Helical" evidence="3">
    <location>
        <begin position="474"/>
        <end position="497"/>
    </location>
</feature>
<feature type="region of interest" description="Disordered" evidence="2">
    <location>
        <begin position="71"/>
        <end position="111"/>
    </location>
</feature>
<evidence type="ECO:0000313" key="5">
    <source>
        <dbReference type="EMBL" id="CAE7940358.1"/>
    </source>
</evidence>
<dbReference type="Gene3D" id="3.30.40.10">
    <property type="entry name" value="Zinc/RING finger domain, C3HC4 (zinc finger)"/>
    <property type="match status" value="1"/>
</dbReference>
<evidence type="ECO:0000313" key="6">
    <source>
        <dbReference type="Proteomes" id="UP000601435"/>
    </source>
</evidence>
<feature type="compositionally biased region" description="Acidic residues" evidence="2">
    <location>
        <begin position="1058"/>
        <end position="1070"/>
    </location>
</feature>
<dbReference type="GO" id="GO:0008270">
    <property type="term" value="F:zinc ion binding"/>
    <property type="evidence" value="ECO:0007669"/>
    <property type="project" value="UniProtKB-KW"/>
</dbReference>
<keyword evidence="1" id="KW-0863">Zinc-finger</keyword>
<keyword evidence="3" id="KW-1133">Transmembrane helix</keyword>
<proteinExistence type="predicted"/>
<dbReference type="EMBL" id="CAJNJA010091129">
    <property type="protein sequence ID" value="CAE7940358.1"/>
    <property type="molecule type" value="Genomic_DNA"/>
</dbReference>
<keyword evidence="1" id="KW-0862">Zinc</keyword>
<evidence type="ECO:0000256" key="3">
    <source>
        <dbReference type="SAM" id="Phobius"/>
    </source>
</evidence>
<dbReference type="InterPro" id="IPR001841">
    <property type="entry name" value="Znf_RING"/>
</dbReference>
<feature type="domain" description="RING-type" evidence="4">
    <location>
        <begin position="866"/>
        <end position="933"/>
    </location>
</feature>
<dbReference type="SUPFAM" id="SSF57850">
    <property type="entry name" value="RING/U-box"/>
    <property type="match status" value="1"/>
</dbReference>
<sequence>MTMSMPNIGWNSQVNSAKAFSASVSVDHLHGEFMKVLDTVEEIKMEKVEAAEEAKRYARERRLREEELRLQAEQGARDSPEKQALLGLPDVAPGDGAAKVRPRKKKGQKKEDVFQDFGKEHDDAPIQEIKKNGLVFYHLNYKRYWQQLSQNPRLKSQIEIWKDGVRLWCHYVQFERRVMGHLNMGLDIPWRPLVWKDLQVVQTLDNCARMLLTCSWPFIALLDHVLWRMAHGACPDLGGNLFRLLGTVSTILTGVSCGALLGKAGLHLLKLAAAVYTTDGLLQLAKILLPSSVAYPASSTGVFTLFLQLPLATFILSESTVKEIGQLCGPARLAMLAGAACLRHVSTQIADPSSGPALGLLAMACVLLVFGLTPQSFWRTMARILRKASKVAIAVGSSVYAVVTWLFPKLLHVLQAVLQLPPLVWLYEAIVFPLWQILSPLFLPVATGGIAFASFRSLGTLLNPDPAAVDAARMLGQFFCGCSAALSSCCLILNYAYRIWPRREQPDPLQHPWLLKAFMYPAGLVAVPVRAVRLLWRLFMNRLLQPVLAVFVNCIGHLLQFAVNCPIVSIPAVICFNVVLIRSTSTSGTILHVLAQSSPLASSLLRSLAKLQAVVAEGATDSIFALVLIGVVQATSFSIIDGILSVLRVIRSPSTGQVLSLEELNEVAAAMDDPRQCGRCGFGPVDHRGCSDLSAHHGEVSIPGGAAIPNRCPRCGWFVSVLSEWPEWDGELRTEHGRALYRQRAWCEIVVCVRAASKALVVPYAMLLLGNQLGSPTLTAMLVLSYLVPWAYENASLCESLTASQVYAQHPERRRSSQRQAPSPGAAECGAARRAPQLPDISEEEALRNILSAIPVCIFLKQGDVCSVCLETFPAEAADTVIKSDTTEAACRALRALQPPILALRCGHPLHLECAMAAVTASSERHVRCPLCQGRGLSLPCPSHMLHTSLLKARDLQKQLTPKDHKKKRVMAALAHKPGGMFGQFFGGDDSQAVDDVGEPVASRGDGQGWDEAGSPSAARSDAGDMPDRQSISACSSRMGMSAGKLMSQNSQTLELQELGDCDLPEDDGP</sequence>
<feature type="region of interest" description="Disordered" evidence="2">
    <location>
        <begin position="985"/>
        <end position="1070"/>
    </location>
</feature>
<name>A0A813C9A0_9DINO</name>
<organism evidence="5 6">
    <name type="scientific">Symbiodinium necroappetens</name>
    <dbReference type="NCBI Taxonomy" id="1628268"/>
    <lineage>
        <taxon>Eukaryota</taxon>
        <taxon>Sar</taxon>
        <taxon>Alveolata</taxon>
        <taxon>Dinophyceae</taxon>
        <taxon>Suessiales</taxon>
        <taxon>Symbiodiniaceae</taxon>
        <taxon>Symbiodinium</taxon>
    </lineage>
</organism>
<evidence type="ECO:0000259" key="4">
    <source>
        <dbReference type="PROSITE" id="PS50089"/>
    </source>
</evidence>
<evidence type="ECO:0000256" key="1">
    <source>
        <dbReference type="PROSITE-ProRule" id="PRU00175"/>
    </source>
</evidence>
<keyword evidence="3" id="KW-0472">Membrane</keyword>
<keyword evidence="3" id="KW-0812">Transmembrane</keyword>
<keyword evidence="6" id="KW-1185">Reference proteome</keyword>
<dbReference type="AlphaFoldDB" id="A0A813C9A0"/>
<feature type="transmembrane region" description="Helical" evidence="3">
    <location>
        <begin position="390"/>
        <end position="410"/>
    </location>
</feature>
<dbReference type="Proteomes" id="UP000601435">
    <property type="component" value="Unassembled WGS sequence"/>
</dbReference>
<comment type="caution">
    <text evidence="5">The sequence shown here is derived from an EMBL/GenBank/DDBJ whole genome shotgun (WGS) entry which is preliminary data.</text>
</comment>
<feature type="non-terminal residue" evidence="5">
    <location>
        <position position="1"/>
    </location>
</feature>
<dbReference type="OrthoDB" id="429510at2759"/>
<feature type="transmembrane region" description="Helical" evidence="3">
    <location>
        <begin position="357"/>
        <end position="378"/>
    </location>
</feature>
<dbReference type="InterPro" id="IPR013083">
    <property type="entry name" value="Znf_RING/FYVE/PHD"/>
</dbReference>
<dbReference type="PROSITE" id="PS50089">
    <property type="entry name" value="ZF_RING_2"/>
    <property type="match status" value="1"/>
</dbReference>
<feature type="compositionally biased region" description="Basic and acidic residues" evidence="2">
    <location>
        <begin position="71"/>
        <end position="81"/>
    </location>
</feature>
<protein>
    <recommendedName>
        <fullName evidence="4">RING-type domain-containing protein</fullName>
    </recommendedName>
</protein>